<dbReference type="InterPro" id="IPR043428">
    <property type="entry name" value="LivM-like"/>
</dbReference>
<protein>
    <submittedName>
        <fullName evidence="7">Branched-chain amino acid transport system permease protein</fullName>
    </submittedName>
</protein>
<dbReference type="CDD" id="cd06581">
    <property type="entry name" value="TM_PBP1_LivM_like"/>
    <property type="match status" value="1"/>
</dbReference>
<evidence type="ECO:0000256" key="2">
    <source>
        <dbReference type="ARBA" id="ARBA00022475"/>
    </source>
</evidence>
<feature type="transmembrane region" description="Helical" evidence="6">
    <location>
        <begin position="9"/>
        <end position="29"/>
    </location>
</feature>
<keyword evidence="3 6" id="KW-0812">Transmembrane</keyword>
<feature type="transmembrane region" description="Helical" evidence="6">
    <location>
        <begin position="160"/>
        <end position="180"/>
    </location>
</feature>
<dbReference type="PANTHER" id="PTHR30482">
    <property type="entry name" value="HIGH-AFFINITY BRANCHED-CHAIN AMINO ACID TRANSPORT SYSTEM PERMEASE"/>
    <property type="match status" value="1"/>
</dbReference>
<dbReference type="Pfam" id="PF02653">
    <property type="entry name" value="BPD_transp_2"/>
    <property type="match status" value="1"/>
</dbReference>
<reference evidence="7 8" key="1">
    <citation type="submission" date="2020-08" db="EMBL/GenBank/DDBJ databases">
        <title>Genomic Encyclopedia of Type Strains, Phase IV (KMG-IV): sequencing the most valuable type-strain genomes for metagenomic binning, comparative biology and taxonomic classification.</title>
        <authorList>
            <person name="Goeker M."/>
        </authorList>
    </citation>
    <scope>NUCLEOTIDE SEQUENCE [LARGE SCALE GENOMIC DNA]</scope>
    <source>
        <strain evidence="7 8">DSM 103462</strain>
    </source>
</reference>
<accession>A0A7W8G6Y1</accession>
<proteinExistence type="predicted"/>
<gene>
    <name evidence="7" type="ORF">HNP76_000323</name>
</gene>
<dbReference type="AlphaFoldDB" id="A0A7W8G6Y1"/>
<dbReference type="PANTHER" id="PTHR30482:SF10">
    <property type="entry name" value="HIGH-AFFINITY BRANCHED-CHAIN AMINO ACID TRANSPORT PROTEIN BRAE"/>
    <property type="match status" value="1"/>
</dbReference>
<sequence length="344" mass="36975">MKNIQTRNTLILTGIALFAIVVPFLLIRANIINAYTAYVITLAGINAIMAISVNVVSGITGQLTLGQCAFEAVGAYMTMILAQDVGIPLPIAMIIAPLVAAFLGFLIGFPTLKLEGDYLAIVTLAFGEIIRVVLVNLKPVTGGPNGKSFKFSFLRDSLDWGASLSYLVIIGALVLIIVFLQNFLRSSYGRAIMAVREDEIAANSNGVSVFKYKMIGFVAGAFIGGIGGALYAPFIGLIKPELASFNNSINALIFVVLGGMGSITGSVIAAFVLTYMQEFLRFMQNYRLLLYPVILILVMLFRPQGLLGMKELSFIKCWDGLPGLIKKIKAKKLAKAETNEGGAK</sequence>
<evidence type="ECO:0000256" key="5">
    <source>
        <dbReference type="ARBA" id="ARBA00023136"/>
    </source>
</evidence>
<dbReference type="GO" id="GO:0015658">
    <property type="term" value="F:branched-chain amino acid transmembrane transporter activity"/>
    <property type="evidence" value="ECO:0007669"/>
    <property type="project" value="InterPro"/>
</dbReference>
<dbReference type="GO" id="GO:0005886">
    <property type="term" value="C:plasma membrane"/>
    <property type="evidence" value="ECO:0007669"/>
    <property type="project" value="UniProtKB-SubCell"/>
</dbReference>
<feature type="transmembrane region" description="Helical" evidence="6">
    <location>
        <begin position="214"/>
        <end position="237"/>
    </location>
</feature>
<dbReference type="RefSeq" id="WP_184656800.1">
    <property type="nucleotide sequence ID" value="NZ_JACHFQ010000001.1"/>
</dbReference>
<keyword evidence="8" id="KW-1185">Reference proteome</keyword>
<feature type="transmembrane region" description="Helical" evidence="6">
    <location>
        <begin position="288"/>
        <end position="307"/>
    </location>
</feature>
<dbReference type="EMBL" id="JACHFQ010000001">
    <property type="protein sequence ID" value="MBB5224983.1"/>
    <property type="molecule type" value="Genomic_DNA"/>
</dbReference>
<keyword evidence="5 6" id="KW-0472">Membrane</keyword>
<evidence type="ECO:0000256" key="1">
    <source>
        <dbReference type="ARBA" id="ARBA00004651"/>
    </source>
</evidence>
<evidence type="ECO:0000313" key="7">
    <source>
        <dbReference type="EMBL" id="MBB5224983.1"/>
    </source>
</evidence>
<feature type="transmembrane region" description="Helical" evidence="6">
    <location>
        <begin position="35"/>
        <end position="56"/>
    </location>
</feature>
<name>A0A7W8G6Y1_9SPIR</name>
<feature type="transmembrane region" description="Helical" evidence="6">
    <location>
        <begin position="118"/>
        <end position="140"/>
    </location>
</feature>
<keyword evidence="4 6" id="KW-1133">Transmembrane helix</keyword>
<comment type="subcellular location">
    <subcellularLocation>
        <location evidence="1">Cell membrane</location>
        <topology evidence="1">Multi-pass membrane protein</topology>
    </subcellularLocation>
</comment>
<dbReference type="InterPro" id="IPR001851">
    <property type="entry name" value="ABC_transp_permease"/>
</dbReference>
<feature type="transmembrane region" description="Helical" evidence="6">
    <location>
        <begin position="249"/>
        <end position="276"/>
    </location>
</feature>
<keyword evidence="2" id="KW-1003">Cell membrane</keyword>
<evidence type="ECO:0000256" key="4">
    <source>
        <dbReference type="ARBA" id="ARBA00022989"/>
    </source>
</evidence>
<comment type="caution">
    <text evidence="7">The sequence shown here is derived from an EMBL/GenBank/DDBJ whole genome shotgun (WGS) entry which is preliminary data.</text>
</comment>
<dbReference type="Proteomes" id="UP000518887">
    <property type="component" value="Unassembled WGS sequence"/>
</dbReference>
<organism evidence="7 8">
    <name type="scientific">Treponema ruminis</name>
    <dbReference type="NCBI Taxonomy" id="744515"/>
    <lineage>
        <taxon>Bacteria</taxon>
        <taxon>Pseudomonadati</taxon>
        <taxon>Spirochaetota</taxon>
        <taxon>Spirochaetia</taxon>
        <taxon>Spirochaetales</taxon>
        <taxon>Treponemataceae</taxon>
        <taxon>Treponema</taxon>
    </lineage>
</organism>
<evidence type="ECO:0000313" key="8">
    <source>
        <dbReference type="Proteomes" id="UP000518887"/>
    </source>
</evidence>
<evidence type="ECO:0000256" key="6">
    <source>
        <dbReference type="SAM" id="Phobius"/>
    </source>
</evidence>
<evidence type="ECO:0000256" key="3">
    <source>
        <dbReference type="ARBA" id="ARBA00022692"/>
    </source>
</evidence>
<feature type="transmembrane region" description="Helical" evidence="6">
    <location>
        <begin position="87"/>
        <end position="106"/>
    </location>
</feature>